<evidence type="ECO:0000313" key="21">
    <source>
        <dbReference type="Proteomes" id="UP000260664"/>
    </source>
</evidence>
<dbReference type="EMBL" id="QRHN01000001">
    <property type="protein sequence ID" value="RHF80897.1"/>
    <property type="molecule type" value="Genomic_DNA"/>
</dbReference>
<keyword evidence="4 5" id="KW-0131">Cell cycle</keyword>
<dbReference type="EMBL" id="QSHK01000001">
    <property type="protein sequence ID" value="RHC10605.1"/>
    <property type="molecule type" value="Genomic_DNA"/>
</dbReference>
<dbReference type="EMBL" id="QSVB01000003">
    <property type="protein sequence ID" value="RGN92605.1"/>
    <property type="molecule type" value="Genomic_DNA"/>
</dbReference>
<evidence type="ECO:0000313" key="19">
    <source>
        <dbReference type="EMBL" id="RHL89900.1"/>
    </source>
</evidence>
<evidence type="ECO:0000313" key="25">
    <source>
        <dbReference type="Proteomes" id="UP000261324"/>
    </source>
</evidence>
<comment type="function">
    <text evidence="5">Participates in chromosomal partition during cell division. May act via the formation of a condensin-like complex containing Smc and ScpA that pull DNA away from mid-cell into both cell halves.</text>
</comment>
<evidence type="ECO:0000313" key="12">
    <source>
        <dbReference type="EMBL" id="RGR60709.1"/>
    </source>
</evidence>
<dbReference type="InterPro" id="IPR005234">
    <property type="entry name" value="ScpB_csome_segregation"/>
</dbReference>
<evidence type="ECO:0000256" key="5">
    <source>
        <dbReference type="HAMAP-Rule" id="MF_01804"/>
    </source>
</evidence>
<dbReference type="EMBL" id="QRQQ01000003">
    <property type="protein sequence ID" value="RHN17450.1"/>
    <property type="molecule type" value="Genomic_DNA"/>
</dbReference>
<comment type="subcellular location">
    <subcellularLocation>
        <location evidence="5">Cytoplasm</location>
    </subcellularLocation>
    <text evidence="5">Associated with two foci at the outer edges of the nucleoid region in young cells, and at four foci within both cell halves in older cells.</text>
</comment>
<dbReference type="EMBL" id="QSRA01000001">
    <property type="protein sequence ID" value="RGK86486.1"/>
    <property type="molecule type" value="Genomic_DNA"/>
</dbReference>
<dbReference type="Proteomes" id="UP000260841">
    <property type="component" value="Unassembled WGS sequence"/>
</dbReference>
<dbReference type="Proteomes" id="UP000261055">
    <property type="component" value="Unassembled WGS sequence"/>
</dbReference>
<evidence type="ECO:0000256" key="2">
    <source>
        <dbReference type="ARBA" id="ARBA00022618"/>
    </source>
</evidence>
<evidence type="ECO:0000313" key="23">
    <source>
        <dbReference type="Proteomes" id="UP000261055"/>
    </source>
</evidence>
<gene>
    <name evidence="5 8" type="primary">scpB</name>
    <name evidence="18" type="ORF">DW658_01195</name>
    <name evidence="17" type="ORF">DW860_00785</name>
    <name evidence="16" type="ORF">DW885_02895</name>
    <name evidence="15" type="ORF">DW924_07310</name>
    <name evidence="14" type="ORF">DWX53_03075</name>
    <name evidence="13" type="ORF">DWX78_04670</name>
    <name evidence="12" type="ORF">DWY33_02930</name>
    <name evidence="20" type="ORF">DWZ24_04930</name>
    <name evidence="19" type="ORF">DWZ98_03605</name>
    <name evidence="11" type="ORF">DXB12_01480</name>
    <name evidence="10" type="ORF">DXB36_04300</name>
    <name evidence="9" type="ORF">DXC93_01270</name>
    <name evidence="8" type="ORF">DXD10_02615</name>
    <name evidence="7" type="ORF">DXD84_01695</name>
    <name evidence="6" type="ORF">HF855_02110</name>
</gene>
<evidence type="ECO:0000313" key="31">
    <source>
        <dbReference type="Proteomes" id="UP000285642"/>
    </source>
</evidence>
<protein>
    <recommendedName>
        <fullName evidence="5">Segregation and condensation protein B</fullName>
    </recommendedName>
</protein>
<dbReference type="EMBL" id="QSVQ01000001">
    <property type="protein sequence ID" value="RGO54991.1"/>
    <property type="molecule type" value="Genomic_DNA"/>
</dbReference>
<evidence type="ECO:0000313" key="35">
    <source>
        <dbReference type="Proteomes" id="UP000580130"/>
    </source>
</evidence>
<evidence type="ECO:0000313" key="17">
    <source>
        <dbReference type="EMBL" id="RHC10605.1"/>
    </source>
</evidence>
<evidence type="ECO:0000313" key="28">
    <source>
        <dbReference type="Proteomes" id="UP000283652"/>
    </source>
</evidence>
<dbReference type="PIRSF" id="PIRSF019345">
    <property type="entry name" value="ScpB"/>
    <property type="match status" value="1"/>
</dbReference>
<evidence type="ECO:0000313" key="27">
    <source>
        <dbReference type="Proteomes" id="UP000283630"/>
    </source>
</evidence>
<evidence type="ECO:0000313" key="16">
    <source>
        <dbReference type="EMBL" id="RHB42977.1"/>
    </source>
</evidence>
<dbReference type="EMBL" id="QRWH01000002">
    <property type="protein sequence ID" value="RGT11400.1"/>
    <property type="molecule type" value="Genomic_DNA"/>
</dbReference>
<evidence type="ECO:0000313" key="24">
    <source>
        <dbReference type="Proteomes" id="UP000261208"/>
    </source>
</evidence>
<evidence type="ECO:0000313" key="8">
    <source>
        <dbReference type="EMBL" id="RGK50134.1"/>
    </source>
</evidence>
<comment type="caution">
    <text evidence="8">The sequence shown here is derived from an EMBL/GenBank/DDBJ whole genome shotgun (WGS) entry which is preliminary data.</text>
</comment>
<dbReference type="EMBL" id="QSFS01000006">
    <property type="protein sequence ID" value="RHA70800.1"/>
    <property type="molecule type" value="Genomic_DNA"/>
</dbReference>
<evidence type="ECO:0000313" key="6">
    <source>
        <dbReference type="EMBL" id="NME56243.1"/>
    </source>
</evidence>
<dbReference type="Proteomes" id="UP000260664">
    <property type="component" value="Unassembled WGS sequence"/>
</dbReference>
<accession>A0A3E4MKV6</accession>
<dbReference type="NCBIfam" id="TIGR00281">
    <property type="entry name" value="SMC-Scp complex subunit ScpB"/>
    <property type="match status" value="1"/>
</dbReference>
<dbReference type="Proteomes" id="UP000284883">
    <property type="component" value="Unassembled WGS sequence"/>
</dbReference>
<evidence type="ECO:0000256" key="4">
    <source>
        <dbReference type="ARBA" id="ARBA00023306"/>
    </source>
</evidence>
<dbReference type="EMBL" id="QRVU01000016">
    <property type="protein sequence ID" value="RGS71723.1"/>
    <property type="molecule type" value="Genomic_DNA"/>
</dbReference>
<keyword evidence="3 5" id="KW-0159">Chromosome partition</keyword>
<dbReference type="Proteomes" id="UP000285652">
    <property type="component" value="Unassembled WGS sequence"/>
</dbReference>
<dbReference type="Proteomes" id="UP000261324">
    <property type="component" value="Unassembled WGS sequence"/>
</dbReference>
<sequence>MGKKTEIGKMEAVIEAILFTMGESVELKKIAAAIEHDEATTRKIIHRLQDKYEAEDRGLRIIELEDSFQLCTKREMYDYLIRIAKQPKKCVLTDVLLETLSIIAYRQPVTKLEIEKIRGVKSDHAVNKLVEYNLACEVGRLDAPGRPILFGTTEEFLRRFSIQSIEDLPSMQPEQVETFKEEAEEEVQLKLNV</sequence>
<dbReference type="Proteomes" id="UP000283325">
    <property type="component" value="Unassembled WGS sequence"/>
</dbReference>
<evidence type="ECO:0000313" key="11">
    <source>
        <dbReference type="EMBL" id="RGO54991.1"/>
    </source>
</evidence>
<dbReference type="SUPFAM" id="SSF46785">
    <property type="entry name" value="Winged helix' DNA-binding domain"/>
    <property type="match status" value="2"/>
</dbReference>
<evidence type="ECO:0000313" key="10">
    <source>
        <dbReference type="EMBL" id="RGN92605.1"/>
    </source>
</evidence>
<reference evidence="6 35" key="2">
    <citation type="submission" date="2020-04" db="EMBL/GenBank/DDBJ databases">
        <authorList>
            <person name="Hitch T.C.A."/>
            <person name="Wylensek D."/>
            <person name="Clavel T."/>
        </authorList>
    </citation>
    <scope>NUCLEOTIDE SEQUENCE [LARGE SCALE GENOMIC DNA]</scope>
    <source>
        <strain evidence="6 35">BSM-383-APC-5F</strain>
    </source>
</reference>
<dbReference type="EMBL" id="QRPD01000002">
    <property type="protein sequence ID" value="RHL89900.1"/>
    <property type="molecule type" value="Genomic_DNA"/>
</dbReference>
<dbReference type="Proteomes" id="UP000261208">
    <property type="component" value="Unassembled WGS sequence"/>
</dbReference>
<dbReference type="AlphaFoldDB" id="A0A3E4MKV6"/>
<dbReference type="GeneID" id="92864445"/>
<dbReference type="Proteomes" id="UP000284742">
    <property type="component" value="Unassembled WGS sequence"/>
</dbReference>
<dbReference type="HAMAP" id="MF_01804">
    <property type="entry name" value="ScpB"/>
    <property type="match status" value="1"/>
</dbReference>
<dbReference type="EMBL" id="JABAFX010000003">
    <property type="protein sequence ID" value="NME56243.1"/>
    <property type="molecule type" value="Genomic_DNA"/>
</dbReference>
<dbReference type="Gene3D" id="1.10.10.10">
    <property type="entry name" value="Winged helix-like DNA-binding domain superfamily/Winged helix DNA-binding domain"/>
    <property type="match status" value="2"/>
</dbReference>
<dbReference type="GO" id="GO:0051301">
    <property type="term" value="P:cell division"/>
    <property type="evidence" value="ECO:0007669"/>
    <property type="project" value="UniProtKB-KW"/>
</dbReference>
<comment type="similarity">
    <text evidence="5">Belongs to the ScpB family.</text>
</comment>
<evidence type="ECO:0000313" key="7">
    <source>
        <dbReference type="EMBL" id="RGI86151.1"/>
    </source>
</evidence>
<dbReference type="EMBL" id="QSOI01000002">
    <property type="protein sequence ID" value="RGI86151.1"/>
    <property type="molecule type" value="Genomic_DNA"/>
</dbReference>
<dbReference type="GO" id="GO:0005737">
    <property type="term" value="C:cytoplasm"/>
    <property type="evidence" value="ECO:0007669"/>
    <property type="project" value="UniProtKB-SubCell"/>
</dbReference>
<evidence type="ECO:0000313" key="18">
    <source>
        <dbReference type="EMBL" id="RHF80897.1"/>
    </source>
</evidence>
<evidence type="ECO:0000313" key="32">
    <source>
        <dbReference type="Proteomes" id="UP000285652"/>
    </source>
</evidence>
<proteinExistence type="inferred from homology"/>
<keyword evidence="23" id="KW-1185">Reference proteome</keyword>
<organism evidence="8 24">
    <name type="scientific">Dorea formicigenerans</name>
    <dbReference type="NCBI Taxonomy" id="39486"/>
    <lineage>
        <taxon>Bacteria</taxon>
        <taxon>Bacillati</taxon>
        <taxon>Bacillota</taxon>
        <taxon>Clostridia</taxon>
        <taxon>Lachnospirales</taxon>
        <taxon>Lachnospiraceae</taxon>
        <taxon>Dorea</taxon>
    </lineage>
</organism>
<dbReference type="PANTHER" id="PTHR34298:SF2">
    <property type="entry name" value="SEGREGATION AND CONDENSATION PROTEIN B"/>
    <property type="match status" value="1"/>
</dbReference>
<evidence type="ECO:0000313" key="13">
    <source>
        <dbReference type="EMBL" id="RGS71723.1"/>
    </source>
</evidence>
<evidence type="ECO:0000313" key="34">
    <source>
        <dbReference type="Proteomes" id="UP000285981"/>
    </source>
</evidence>
<dbReference type="PANTHER" id="PTHR34298">
    <property type="entry name" value="SEGREGATION AND CONDENSATION PROTEIN B"/>
    <property type="match status" value="1"/>
</dbReference>
<dbReference type="InterPro" id="IPR036390">
    <property type="entry name" value="WH_DNA-bd_sf"/>
</dbReference>
<dbReference type="RefSeq" id="WP_005332498.1">
    <property type="nucleotide sequence ID" value="NZ_AP031430.1"/>
</dbReference>
<comment type="subunit">
    <text evidence="5">Homodimer. Homodimerization may be required to stabilize the binding of ScpA to the Smc head domains. Component of a cohesin-like complex composed of ScpA, ScpB and the Smc homodimer, in which ScpA and ScpB bind to the head domain of Smc. The presence of the three proteins is required for the association of the complex with DNA.</text>
</comment>
<keyword evidence="2 5" id="KW-0132">Cell division</keyword>
<dbReference type="EMBL" id="QRUK01000003">
    <property type="protein sequence ID" value="RGR60709.1"/>
    <property type="molecule type" value="Genomic_DNA"/>
</dbReference>
<dbReference type="GO" id="GO:0006260">
    <property type="term" value="P:DNA replication"/>
    <property type="evidence" value="ECO:0007669"/>
    <property type="project" value="UniProtKB-UniRule"/>
</dbReference>
<evidence type="ECO:0000313" key="26">
    <source>
        <dbReference type="Proteomes" id="UP000283325"/>
    </source>
</evidence>
<evidence type="ECO:0000313" key="29">
    <source>
        <dbReference type="Proteomes" id="UP000284742"/>
    </source>
</evidence>
<evidence type="ECO:0000256" key="3">
    <source>
        <dbReference type="ARBA" id="ARBA00022829"/>
    </source>
</evidence>
<evidence type="ECO:0000313" key="14">
    <source>
        <dbReference type="EMBL" id="RGT11400.1"/>
    </source>
</evidence>
<dbReference type="Proteomes" id="UP000285642">
    <property type="component" value="Unassembled WGS sequence"/>
</dbReference>
<dbReference type="EMBL" id="QSQQ01000002">
    <property type="protein sequence ID" value="RGK50134.1"/>
    <property type="molecule type" value="Genomic_DNA"/>
</dbReference>
<dbReference type="EMBL" id="QSGQ01000001">
    <property type="protein sequence ID" value="RHB42977.1"/>
    <property type="molecule type" value="Genomic_DNA"/>
</dbReference>
<dbReference type="Pfam" id="PF04079">
    <property type="entry name" value="SMC_ScpB"/>
    <property type="match status" value="1"/>
</dbReference>
<dbReference type="InterPro" id="IPR036388">
    <property type="entry name" value="WH-like_DNA-bd_sf"/>
</dbReference>
<evidence type="ECO:0000313" key="15">
    <source>
        <dbReference type="EMBL" id="RHA70800.1"/>
    </source>
</evidence>
<evidence type="ECO:0000313" key="22">
    <source>
        <dbReference type="Proteomes" id="UP000260841"/>
    </source>
</evidence>
<dbReference type="Proteomes" id="UP000285981">
    <property type="component" value="Unassembled WGS sequence"/>
</dbReference>
<name>A0A3E4MKV6_9FIRM</name>
<evidence type="ECO:0000313" key="33">
    <source>
        <dbReference type="Proteomes" id="UP000285666"/>
    </source>
</evidence>
<dbReference type="Proteomes" id="UP000580130">
    <property type="component" value="Unassembled WGS sequence"/>
</dbReference>
<evidence type="ECO:0000313" key="30">
    <source>
        <dbReference type="Proteomes" id="UP000284883"/>
    </source>
</evidence>
<dbReference type="Proteomes" id="UP000285666">
    <property type="component" value="Unassembled WGS sequence"/>
</dbReference>
<reference evidence="21 22" key="1">
    <citation type="submission" date="2018-08" db="EMBL/GenBank/DDBJ databases">
        <title>A genome reference for cultivated species of the human gut microbiota.</title>
        <authorList>
            <person name="Zou Y."/>
            <person name="Xue W."/>
            <person name="Luo G."/>
        </authorList>
    </citation>
    <scope>NUCLEOTIDE SEQUENCE [LARGE SCALE GENOMIC DNA]</scope>
    <source>
        <strain evidence="14 27">AF19-4AC</strain>
        <strain evidence="13 34">AF21-25</strain>
        <strain evidence="12 28">AF25-11</strain>
        <strain evidence="20 32">AF31-13BH</strain>
        <strain evidence="19 26">AF36-1BH</strain>
        <strain evidence="18 33">AM23-7AC</strain>
        <strain evidence="17 29">AM37-5</strain>
        <strain evidence="16 30">AM40-15AC</strain>
        <strain evidence="15 31">AM42-8</strain>
        <strain evidence="11 23">OM02-12</strain>
        <strain evidence="10 22">OM03-2</strain>
        <strain evidence="9 25">TF09-3</strain>
        <strain evidence="8 24">TF11-11</strain>
        <strain evidence="7 21">TM09-19AC</strain>
    </source>
</reference>
<dbReference type="GO" id="GO:0051304">
    <property type="term" value="P:chromosome separation"/>
    <property type="evidence" value="ECO:0007669"/>
    <property type="project" value="InterPro"/>
</dbReference>
<dbReference type="Proteomes" id="UP000283630">
    <property type="component" value="Unassembled WGS sequence"/>
</dbReference>
<evidence type="ECO:0000313" key="9">
    <source>
        <dbReference type="EMBL" id="RGK86486.1"/>
    </source>
</evidence>
<evidence type="ECO:0000256" key="1">
    <source>
        <dbReference type="ARBA" id="ARBA00022490"/>
    </source>
</evidence>
<evidence type="ECO:0000313" key="20">
    <source>
        <dbReference type="EMBL" id="RHN17450.1"/>
    </source>
</evidence>
<keyword evidence="1 5" id="KW-0963">Cytoplasm</keyword>
<dbReference type="Proteomes" id="UP000283652">
    <property type="component" value="Unassembled WGS sequence"/>
</dbReference>